<dbReference type="InterPro" id="IPR043128">
    <property type="entry name" value="Rev_trsase/Diguanyl_cyclase"/>
</dbReference>
<dbReference type="Gramene" id="Solyc05g044635.1.1">
    <property type="protein sequence ID" value="Solyc05g044635.1.1"/>
    <property type="gene ID" value="Solyc05g044635.1"/>
</dbReference>
<proteinExistence type="predicted"/>
<dbReference type="EnsemblPlants" id="Solyc05g044635.1.1">
    <property type="protein sequence ID" value="Solyc05g044635.1.1"/>
    <property type="gene ID" value="Solyc05g044635.1"/>
</dbReference>
<sequence length="85" mass="9646">MLFGLCSAPATFQRRMMSIFSDMMEDTVEVRSCLICTLTPSNCHPSHLSRQSLQEYSVSQGLSHHSYQEIQALLPLESLQEYYAA</sequence>
<name>A0A3Q7GKQ7_SOLLC</name>
<dbReference type="Proteomes" id="UP000004994">
    <property type="component" value="Chromosome 5"/>
</dbReference>
<accession>A0A3Q7GKQ7</accession>
<protein>
    <submittedName>
        <fullName evidence="1">Uncharacterized protein</fullName>
    </submittedName>
</protein>
<reference evidence="1" key="1">
    <citation type="journal article" date="2012" name="Nature">
        <title>The tomato genome sequence provides insights into fleshy fruit evolution.</title>
        <authorList>
            <consortium name="Tomato Genome Consortium"/>
        </authorList>
    </citation>
    <scope>NUCLEOTIDE SEQUENCE [LARGE SCALE GENOMIC DNA]</scope>
    <source>
        <strain evidence="1">cv. Heinz 1706</strain>
    </source>
</reference>
<reference evidence="1" key="2">
    <citation type="submission" date="2019-01" db="UniProtKB">
        <authorList>
            <consortium name="EnsemblPlants"/>
        </authorList>
    </citation>
    <scope>IDENTIFICATION</scope>
    <source>
        <strain evidence="1">cv. Heinz 1706</strain>
    </source>
</reference>
<organism evidence="1">
    <name type="scientific">Solanum lycopersicum</name>
    <name type="common">Tomato</name>
    <name type="synonym">Lycopersicon esculentum</name>
    <dbReference type="NCBI Taxonomy" id="4081"/>
    <lineage>
        <taxon>Eukaryota</taxon>
        <taxon>Viridiplantae</taxon>
        <taxon>Streptophyta</taxon>
        <taxon>Embryophyta</taxon>
        <taxon>Tracheophyta</taxon>
        <taxon>Spermatophyta</taxon>
        <taxon>Magnoliopsida</taxon>
        <taxon>eudicotyledons</taxon>
        <taxon>Gunneridae</taxon>
        <taxon>Pentapetalae</taxon>
        <taxon>asterids</taxon>
        <taxon>lamiids</taxon>
        <taxon>Solanales</taxon>
        <taxon>Solanaceae</taxon>
        <taxon>Solanoideae</taxon>
        <taxon>Solaneae</taxon>
        <taxon>Solanum</taxon>
        <taxon>Solanum subgen. Lycopersicon</taxon>
    </lineage>
</organism>
<evidence type="ECO:0000313" key="1">
    <source>
        <dbReference type="EnsemblPlants" id="Solyc05g044635.1.1"/>
    </source>
</evidence>
<keyword evidence="2" id="KW-1185">Reference proteome</keyword>
<dbReference type="Gene3D" id="3.30.70.270">
    <property type="match status" value="1"/>
</dbReference>
<dbReference type="AlphaFoldDB" id="A0A3Q7GKQ7"/>
<dbReference type="InParanoid" id="A0A3Q7GKQ7"/>
<evidence type="ECO:0000313" key="2">
    <source>
        <dbReference type="Proteomes" id="UP000004994"/>
    </source>
</evidence>